<protein>
    <submittedName>
        <fullName evidence="10">Sugar transferase</fullName>
        <ecNumber evidence="10">2.7.8.-</ecNumber>
    </submittedName>
</protein>
<dbReference type="AlphaFoldDB" id="A0AAU7C6S4"/>
<dbReference type="EC" id="2.7.8.-" evidence="10"/>
<dbReference type="PANTHER" id="PTHR30576">
    <property type="entry name" value="COLANIC BIOSYNTHESIS UDP-GLUCOSE LIPID CARRIER TRANSFERASE"/>
    <property type="match status" value="1"/>
</dbReference>
<dbReference type="PANTHER" id="PTHR30576:SF4">
    <property type="entry name" value="UNDECAPRENYL-PHOSPHATE GALACTOSE PHOSPHOTRANSFERASE"/>
    <property type="match status" value="1"/>
</dbReference>
<gene>
    <name evidence="10" type="ORF">V5E97_21160</name>
</gene>
<evidence type="ECO:0000256" key="4">
    <source>
        <dbReference type="ARBA" id="ARBA00022679"/>
    </source>
</evidence>
<evidence type="ECO:0000256" key="2">
    <source>
        <dbReference type="ARBA" id="ARBA00006464"/>
    </source>
</evidence>
<keyword evidence="7 8" id="KW-0472">Membrane</keyword>
<keyword evidence="3" id="KW-1003">Cell membrane</keyword>
<name>A0AAU7C6S4_9BACT</name>
<dbReference type="EMBL" id="CP155447">
    <property type="protein sequence ID" value="XBH00866.1"/>
    <property type="molecule type" value="Genomic_DNA"/>
</dbReference>
<keyword evidence="6 8" id="KW-1133">Transmembrane helix</keyword>
<organism evidence="10">
    <name type="scientific">Singulisphaera sp. Ch08</name>
    <dbReference type="NCBI Taxonomy" id="3120278"/>
    <lineage>
        <taxon>Bacteria</taxon>
        <taxon>Pseudomonadati</taxon>
        <taxon>Planctomycetota</taxon>
        <taxon>Planctomycetia</taxon>
        <taxon>Isosphaerales</taxon>
        <taxon>Isosphaeraceae</taxon>
        <taxon>Singulisphaera</taxon>
    </lineage>
</organism>
<evidence type="ECO:0000313" key="10">
    <source>
        <dbReference type="EMBL" id="XBH00866.1"/>
    </source>
</evidence>
<evidence type="ECO:0000256" key="1">
    <source>
        <dbReference type="ARBA" id="ARBA00004236"/>
    </source>
</evidence>
<proteinExistence type="inferred from homology"/>
<keyword evidence="4 10" id="KW-0808">Transferase</keyword>
<dbReference type="GO" id="GO:0016780">
    <property type="term" value="F:phosphotransferase activity, for other substituted phosphate groups"/>
    <property type="evidence" value="ECO:0007669"/>
    <property type="project" value="TreeGrafter"/>
</dbReference>
<evidence type="ECO:0000259" key="9">
    <source>
        <dbReference type="Pfam" id="PF02397"/>
    </source>
</evidence>
<keyword evidence="5 8" id="KW-0812">Transmembrane</keyword>
<sequence length="228" mass="25651">MSSSAISPTLPQRCPTTSQVVEAQLVRDWRYECSKRALDITASLTFLLLLLPLYILIGVGVKLGSSGPVFFRQKRLGRGGKVFWCYKFRTMVPDAEALLAHCSDLLARFDENYKLTDDPRVTRLGAFLRKTSLDEIPQLWNVLRGEMSLIGPRPIVVPELSRYGDDGARLLSVKPGLGGIWQVSGRSDTSYAQRIMMDMKYIESRSFWFDLRLLIATALVVIKGRGAY</sequence>
<feature type="domain" description="Bacterial sugar transferase" evidence="9">
    <location>
        <begin position="35"/>
        <end position="223"/>
    </location>
</feature>
<evidence type="ECO:0000256" key="5">
    <source>
        <dbReference type="ARBA" id="ARBA00022692"/>
    </source>
</evidence>
<dbReference type="InterPro" id="IPR003362">
    <property type="entry name" value="Bact_transf"/>
</dbReference>
<evidence type="ECO:0000256" key="6">
    <source>
        <dbReference type="ARBA" id="ARBA00022989"/>
    </source>
</evidence>
<comment type="similarity">
    <text evidence="2">Belongs to the bacterial sugar transferase family.</text>
</comment>
<feature type="transmembrane region" description="Helical" evidence="8">
    <location>
        <begin position="44"/>
        <end position="65"/>
    </location>
</feature>
<dbReference type="RefSeq" id="WP_406693545.1">
    <property type="nucleotide sequence ID" value="NZ_CP155447.1"/>
</dbReference>
<evidence type="ECO:0000256" key="3">
    <source>
        <dbReference type="ARBA" id="ARBA00022475"/>
    </source>
</evidence>
<comment type="subcellular location">
    <subcellularLocation>
        <location evidence="1">Cell membrane</location>
    </subcellularLocation>
</comment>
<dbReference type="GO" id="GO:0005886">
    <property type="term" value="C:plasma membrane"/>
    <property type="evidence" value="ECO:0007669"/>
    <property type="project" value="UniProtKB-SubCell"/>
</dbReference>
<accession>A0AAU7C6S4</accession>
<dbReference type="Pfam" id="PF02397">
    <property type="entry name" value="Bac_transf"/>
    <property type="match status" value="1"/>
</dbReference>
<evidence type="ECO:0000256" key="8">
    <source>
        <dbReference type="SAM" id="Phobius"/>
    </source>
</evidence>
<reference evidence="10" key="1">
    <citation type="submission" date="2024-05" db="EMBL/GenBank/DDBJ databases">
        <title>Planctomycetes of the genus Singulisphaera possess chitinolytic capabilities.</title>
        <authorList>
            <person name="Ivanova A."/>
        </authorList>
    </citation>
    <scope>NUCLEOTIDE SEQUENCE</scope>
    <source>
        <strain evidence="10">Ch08T</strain>
    </source>
</reference>
<evidence type="ECO:0000256" key="7">
    <source>
        <dbReference type="ARBA" id="ARBA00023136"/>
    </source>
</evidence>